<dbReference type="AlphaFoldDB" id="A0A842H996"/>
<evidence type="ECO:0000313" key="2">
    <source>
        <dbReference type="Proteomes" id="UP000546464"/>
    </source>
</evidence>
<comment type="caution">
    <text evidence="1">The sequence shown here is derived from an EMBL/GenBank/DDBJ whole genome shotgun (WGS) entry which is preliminary data.</text>
</comment>
<proteinExistence type="predicted"/>
<dbReference type="Proteomes" id="UP000546464">
    <property type="component" value="Unassembled WGS sequence"/>
</dbReference>
<dbReference type="RefSeq" id="WP_185673718.1">
    <property type="nucleotide sequence ID" value="NZ_JACHVB010000004.1"/>
</dbReference>
<reference evidence="1 2" key="1">
    <citation type="submission" date="2020-07" db="EMBL/GenBank/DDBJ databases">
        <authorList>
            <person name="Feng X."/>
        </authorList>
    </citation>
    <scope>NUCLEOTIDE SEQUENCE [LARGE SCALE GENOMIC DNA]</scope>
    <source>
        <strain evidence="1 2">JCM31066</strain>
    </source>
</reference>
<name>A0A842H996_9BACT</name>
<keyword evidence="2" id="KW-1185">Reference proteome</keyword>
<protein>
    <recommendedName>
        <fullName evidence="3">XRE family transcriptional regulator</fullName>
    </recommendedName>
</protein>
<dbReference type="EMBL" id="JACHVB010000004">
    <property type="protein sequence ID" value="MBC2592679.1"/>
    <property type="molecule type" value="Genomic_DNA"/>
</dbReference>
<gene>
    <name evidence="1" type="ORF">H5P28_00235</name>
</gene>
<organism evidence="1 2">
    <name type="scientific">Ruficoccus amylovorans</name>
    <dbReference type="NCBI Taxonomy" id="1804625"/>
    <lineage>
        <taxon>Bacteria</taxon>
        <taxon>Pseudomonadati</taxon>
        <taxon>Verrucomicrobiota</taxon>
        <taxon>Opitutia</taxon>
        <taxon>Puniceicoccales</taxon>
        <taxon>Cerasicoccaceae</taxon>
        <taxon>Ruficoccus</taxon>
    </lineage>
</organism>
<sequence>MLGVVTQTEIARLRGCTIEHVNSVLNGRRRSKRLECFIEAIIDERKPAVSR</sequence>
<accession>A0A842H996</accession>
<evidence type="ECO:0000313" key="1">
    <source>
        <dbReference type="EMBL" id="MBC2592679.1"/>
    </source>
</evidence>
<evidence type="ECO:0008006" key="3">
    <source>
        <dbReference type="Google" id="ProtNLM"/>
    </source>
</evidence>